<keyword evidence="2" id="KW-1185">Reference proteome</keyword>
<reference evidence="1 2" key="1">
    <citation type="submission" date="2016-10" db="EMBL/GenBank/DDBJ databases">
        <authorList>
            <person name="de Groot N.N."/>
        </authorList>
    </citation>
    <scope>NUCLEOTIDE SEQUENCE [LARGE SCALE GENOMIC DNA]</scope>
    <source>
        <strain evidence="1">MBHS1</strain>
    </source>
</reference>
<evidence type="ECO:0000313" key="2">
    <source>
        <dbReference type="Proteomes" id="UP000236724"/>
    </source>
</evidence>
<organism evidence="1 2">
    <name type="scientific">Candidatus Venteria ishoeyi</name>
    <dbReference type="NCBI Taxonomy" id="1899563"/>
    <lineage>
        <taxon>Bacteria</taxon>
        <taxon>Pseudomonadati</taxon>
        <taxon>Pseudomonadota</taxon>
        <taxon>Gammaproteobacteria</taxon>
        <taxon>Thiotrichales</taxon>
        <taxon>Thiotrichaceae</taxon>
        <taxon>Venteria</taxon>
    </lineage>
</organism>
<dbReference type="RefSeq" id="WP_103922596.1">
    <property type="nucleotide sequence ID" value="NZ_FMSV02000558.1"/>
</dbReference>
<dbReference type="EMBL" id="FMSV02000558">
    <property type="protein sequence ID" value="SEH09108.1"/>
    <property type="molecule type" value="Genomic_DNA"/>
</dbReference>
<accession>A0A1H6FG99</accession>
<gene>
    <name evidence="1" type="ORF">MBHS_05002</name>
</gene>
<dbReference type="AlphaFoldDB" id="A0A1H6FG99"/>
<dbReference type="Proteomes" id="UP000236724">
    <property type="component" value="Unassembled WGS sequence"/>
</dbReference>
<protein>
    <submittedName>
        <fullName evidence="1">Uncharacterized protein</fullName>
    </submittedName>
</protein>
<proteinExistence type="predicted"/>
<name>A0A1H6FG99_9GAMM</name>
<evidence type="ECO:0000313" key="1">
    <source>
        <dbReference type="EMBL" id="SEH09108.1"/>
    </source>
</evidence>
<sequence>MARPKYYPVELTEYEIGLILKYVLAISPLLKRRLKNPKPGTYDPELLRASMSLAEITDVIGWLAGEANHTRSRNLAFDLNGLCESLECVESDIKHGHL</sequence>